<accession>A0A381Y8U8</accession>
<name>A0A381Y8U8_9ZZZZ</name>
<sequence length="128" mass="14437">MAFTNNKYDNCAYQKDLTQSTSVLSHVIEKNRFINANQCRTEYLGVLQGNPVSTDSFNSKSSLVDIENELFGLGKQLTNCPEKKNKFCNQLGSGPKCASAPQQKSCPTNLIKYKKKVNFKQCDIKKCW</sequence>
<protein>
    <submittedName>
        <fullName evidence="1">Uncharacterized protein</fullName>
    </submittedName>
</protein>
<proteinExistence type="predicted"/>
<gene>
    <name evidence="1" type="ORF">METZ01_LOCUS126288</name>
</gene>
<dbReference type="EMBL" id="UINC01017649">
    <property type="protein sequence ID" value="SVA73434.1"/>
    <property type="molecule type" value="Genomic_DNA"/>
</dbReference>
<reference evidence="1" key="1">
    <citation type="submission" date="2018-05" db="EMBL/GenBank/DDBJ databases">
        <authorList>
            <person name="Lanie J.A."/>
            <person name="Ng W.-L."/>
            <person name="Kazmierczak K.M."/>
            <person name="Andrzejewski T.M."/>
            <person name="Davidsen T.M."/>
            <person name="Wayne K.J."/>
            <person name="Tettelin H."/>
            <person name="Glass J.I."/>
            <person name="Rusch D."/>
            <person name="Podicherti R."/>
            <person name="Tsui H.-C.T."/>
            <person name="Winkler M.E."/>
        </authorList>
    </citation>
    <scope>NUCLEOTIDE SEQUENCE</scope>
</reference>
<evidence type="ECO:0000313" key="1">
    <source>
        <dbReference type="EMBL" id="SVA73434.1"/>
    </source>
</evidence>
<organism evidence="1">
    <name type="scientific">marine metagenome</name>
    <dbReference type="NCBI Taxonomy" id="408172"/>
    <lineage>
        <taxon>unclassified sequences</taxon>
        <taxon>metagenomes</taxon>
        <taxon>ecological metagenomes</taxon>
    </lineage>
</organism>
<dbReference type="AlphaFoldDB" id="A0A381Y8U8"/>